<dbReference type="Pfam" id="PF03819">
    <property type="entry name" value="MazG"/>
    <property type="match status" value="1"/>
</dbReference>
<gene>
    <name evidence="3" type="ORF">IV500_10320</name>
</gene>
<dbReference type="GO" id="GO:0046081">
    <property type="term" value="P:dUTP catabolic process"/>
    <property type="evidence" value="ECO:0007669"/>
    <property type="project" value="TreeGrafter"/>
</dbReference>
<feature type="region of interest" description="Disordered" evidence="1">
    <location>
        <begin position="76"/>
        <end position="106"/>
    </location>
</feature>
<dbReference type="PANTHER" id="PTHR30522">
    <property type="entry name" value="NUCLEOSIDE TRIPHOSPHATE PYROPHOSPHOHYDROLASE"/>
    <property type="match status" value="1"/>
</dbReference>
<dbReference type="InterPro" id="IPR048015">
    <property type="entry name" value="NTP-PPase_MazG-like_N"/>
</dbReference>
<feature type="domain" description="NTP pyrophosphohydrolase MazG-like" evidence="2">
    <location>
        <begin position="5"/>
        <end position="77"/>
    </location>
</feature>
<name>A0A931G5P3_9MICC</name>
<dbReference type="PANTHER" id="PTHR30522:SF0">
    <property type="entry name" value="NUCLEOSIDE TRIPHOSPHATE PYROPHOSPHOHYDROLASE"/>
    <property type="match status" value="1"/>
</dbReference>
<dbReference type="CDD" id="cd11528">
    <property type="entry name" value="NTP-PPase_MazG_Nterm"/>
    <property type="match status" value="1"/>
</dbReference>
<dbReference type="Gene3D" id="1.10.287.1080">
    <property type="entry name" value="MazG-like"/>
    <property type="match status" value="2"/>
</dbReference>
<accession>A0A931G5P3</accession>
<dbReference type="AlphaFoldDB" id="A0A931G5P3"/>
<keyword evidence="4" id="KW-1185">Reference proteome</keyword>
<dbReference type="GO" id="GO:0047429">
    <property type="term" value="F:nucleoside triphosphate diphosphatase activity"/>
    <property type="evidence" value="ECO:0007669"/>
    <property type="project" value="TreeGrafter"/>
</dbReference>
<dbReference type="Proteomes" id="UP000655366">
    <property type="component" value="Unassembled WGS sequence"/>
</dbReference>
<evidence type="ECO:0000313" key="4">
    <source>
        <dbReference type="Proteomes" id="UP000655366"/>
    </source>
</evidence>
<dbReference type="GO" id="GO:0046052">
    <property type="term" value="P:UTP catabolic process"/>
    <property type="evidence" value="ECO:0007669"/>
    <property type="project" value="TreeGrafter"/>
</dbReference>
<evidence type="ECO:0000259" key="2">
    <source>
        <dbReference type="Pfam" id="PF03819"/>
    </source>
</evidence>
<dbReference type="GO" id="GO:0046061">
    <property type="term" value="P:dATP catabolic process"/>
    <property type="evidence" value="ECO:0007669"/>
    <property type="project" value="TreeGrafter"/>
</dbReference>
<feature type="compositionally biased region" description="Low complexity" evidence="1">
    <location>
        <begin position="88"/>
        <end position="106"/>
    </location>
</feature>
<proteinExistence type="predicted"/>
<dbReference type="EMBL" id="JADNYM010000011">
    <property type="protein sequence ID" value="MBG0739780.1"/>
    <property type="molecule type" value="Genomic_DNA"/>
</dbReference>
<reference evidence="3 4" key="1">
    <citation type="submission" date="2020-11" db="EMBL/GenBank/DDBJ databases">
        <title>Arthrobacter antarcticus sp. nov., isolated from Antarctic Soil.</title>
        <authorList>
            <person name="Li J."/>
        </authorList>
    </citation>
    <scope>NUCLEOTIDE SEQUENCE [LARGE SCALE GENOMIC DNA]</scope>
    <source>
        <strain evidence="3 4">Z1-20</strain>
    </source>
</reference>
<sequence length="224" mass="23937">MGALTHESLVQYLIEESYELVEAIETGSRDEIRGELGDLLLQVVLHARLAQETGAFDIADVARALTAKMIRRSPHVFDPDGSLRDGLPADPAAPHKPAASDNPAAPNNLAEIEATWRSVKNTERSHAGASSPFHGIPAALPALALAQKSLDRVLPPTAVLPDMAVHRGGPEAAPPRTEEELGELLFAVVRTARSNGWDAERALRTAVRRFQQDVSVETGAAAAK</sequence>
<dbReference type="GO" id="GO:0046047">
    <property type="term" value="P:TTP catabolic process"/>
    <property type="evidence" value="ECO:0007669"/>
    <property type="project" value="TreeGrafter"/>
</dbReference>
<dbReference type="GO" id="GO:0046076">
    <property type="term" value="P:dTTP catabolic process"/>
    <property type="evidence" value="ECO:0007669"/>
    <property type="project" value="TreeGrafter"/>
</dbReference>
<organism evidence="3 4">
    <name type="scientific">Arthrobacter terrae</name>
    <dbReference type="NCBI Taxonomy" id="2935737"/>
    <lineage>
        <taxon>Bacteria</taxon>
        <taxon>Bacillati</taxon>
        <taxon>Actinomycetota</taxon>
        <taxon>Actinomycetes</taxon>
        <taxon>Micrococcales</taxon>
        <taxon>Micrococcaceae</taxon>
        <taxon>Arthrobacter</taxon>
    </lineage>
</organism>
<evidence type="ECO:0000313" key="3">
    <source>
        <dbReference type="EMBL" id="MBG0739780.1"/>
    </source>
</evidence>
<evidence type="ECO:0000256" key="1">
    <source>
        <dbReference type="SAM" id="MobiDB-lite"/>
    </source>
</evidence>
<dbReference type="InterPro" id="IPR011551">
    <property type="entry name" value="NTP_PyrPHydrolase_MazG"/>
</dbReference>
<protein>
    <submittedName>
        <fullName evidence="3">Nucleotide pyrophosphohydrolase</fullName>
    </submittedName>
</protein>
<dbReference type="GO" id="GO:0006203">
    <property type="term" value="P:dGTP catabolic process"/>
    <property type="evidence" value="ECO:0007669"/>
    <property type="project" value="TreeGrafter"/>
</dbReference>
<dbReference type="SUPFAM" id="SSF101386">
    <property type="entry name" value="all-alpha NTP pyrophosphatases"/>
    <property type="match status" value="2"/>
</dbReference>
<dbReference type="InterPro" id="IPR004518">
    <property type="entry name" value="MazG-like_dom"/>
</dbReference>
<comment type="caution">
    <text evidence="3">The sequence shown here is derived from an EMBL/GenBank/DDBJ whole genome shotgun (WGS) entry which is preliminary data.</text>
</comment>